<evidence type="ECO:0000256" key="1">
    <source>
        <dbReference type="SAM" id="Phobius"/>
    </source>
</evidence>
<keyword evidence="4" id="KW-1185">Reference proteome</keyword>
<reference evidence="3 4" key="1">
    <citation type="submission" date="2017-04" db="EMBL/GenBank/DDBJ databases">
        <title>A new member of the family Flavobacteriaceae isolated from ascidians.</title>
        <authorList>
            <person name="Chen L."/>
        </authorList>
    </citation>
    <scope>NUCLEOTIDE SEQUENCE [LARGE SCALE GENOMIC DNA]</scope>
    <source>
        <strain evidence="3 4">HQA918</strain>
    </source>
</reference>
<feature type="transmembrane region" description="Helical" evidence="1">
    <location>
        <begin position="299"/>
        <end position="324"/>
    </location>
</feature>
<dbReference type="InterPro" id="IPR002035">
    <property type="entry name" value="VWF_A"/>
</dbReference>
<dbReference type="EMBL" id="NBWU01000007">
    <property type="protein sequence ID" value="PCE62867.1"/>
    <property type="molecule type" value="Genomic_DNA"/>
</dbReference>
<keyword evidence="1" id="KW-0472">Membrane</keyword>
<dbReference type="PROSITE" id="PS50234">
    <property type="entry name" value="VWFA"/>
    <property type="match status" value="1"/>
</dbReference>
<comment type="caution">
    <text evidence="3">The sequence shown here is derived from an EMBL/GenBank/DDBJ whole genome shotgun (WGS) entry which is preliminary data.</text>
</comment>
<dbReference type="PANTHER" id="PTHR22550:SF18">
    <property type="entry name" value="VWFA DOMAIN-CONTAINING PROTEIN"/>
    <property type="match status" value="1"/>
</dbReference>
<dbReference type="RefSeq" id="WP_097440976.1">
    <property type="nucleotide sequence ID" value="NZ_KZ300477.1"/>
</dbReference>
<accession>A0A2A4G2G0</accession>
<gene>
    <name evidence="3" type="ORF">B7P33_16445</name>
</gene>
<dbReference type="PANTHER" id="PTHR22550">
    <property type="entry name" value="SPORE GERMINATION PROTEIN"/>
    <property type="match status" value="1"/>
</dbReference>
<dbReference type="SUPFAM" id="SSF53300">
    <property type="entry name" value="vWA-like"/>
    <property type="match status" value="1"/>
</dbReference>
<dbReference type="SMART" id="SM00327">
    <property type="entry name" value="VWA"/>
    <property type="match status" value="1"/>
</dbReference>
<protein>
    <submittedName>
        <fullName evidence="3">Magnesium chelatase</fullName>
    </submittedName>
</protein>
<evidence type="ECO:0000259" key="2">
    <source>
        <dbReference type="PROSITE" id="PS50234"/>
    </source>
</evidence>
<evidence type="ECO:0000313" key="3">
    <source>
        <dbReference type="EMBL" id="PCE62867.1"/>
    </source>
</evidence>
<dbReference type="Proteomes" id="UP000219559">
    <property type="component" value="Unassembled WGS sequence"/>
</dbReference>
<keyword evidence="1" id="KW-0812">Transmembrane</keyword>
<proteinExistence type="predicted"/>
<dbReference type="Pfam" id="PF00092">
    <property type="entry name" value="VWA"/>
    <property type="match status" value="1"/>
</dbReference>
<feature type="domain" description="VWFA" evidence="2">
    <location>
        <begin position="98"/>
        <end position="280"/>
    </location>
</feature>
<keyword evidence="1" id="KW-1133">Transmembrane helix</keyword>
<organism evidence="3 4">
    <name type="scientific">Sediminicola luteus</name>
    <dbReference type="NCBI Taxonomy" id="319238"/>
    <lineage>
        <taxon>Bacteria</taxon>
        <taxon>Pseudomonadati</taxon>
        <taxon>Bacteroidota</taxon>
        <taxon>Flavobacteriia</taxon>
        <taxon>Flavobacteriales</taxon>
        <taxon>Flavobacteriaceae</taxon>
        <taxon>Sediminicola</taxon>
    </lineage>
</organism>
<sequence length="332" mass="36882">MAENFEFAYRWVFFLAPLPLLVYWLLPPIKSKSSSLTYPYFNRAAEVSGEKPSRSAQVKGRGILPWITLTLIWLLLLGAVASPQLVGKPEKKVKLSRNFLIVADLSFSMAQNDWVLDDKRVSRWEAVKDIMKDFVVRRKSDRLGLVFFASNAYVQAPFTNDLETVQTMLDEADVGMAGQATNIGKAIVKGMDLFERDTISNKVMLLLTDGVDSGQEILPLDAANLAKKDSTVIYTIGIGTPGSSGSDLDERTLEEIAEMTDGSYFRAADADALEKVYAELDALEPIEYEEESYVPRTLLYYYPLAAALALGTLVVGINLILLIFKNLVRNDG</sequence>
<name>A0A2A4G2G0_9FLAO</name>
<dbReference type="OrthoDB" id="6206554at2"/>
<evidence type="ECO:0000313" key="4">
    <source>
        <dbReference type="Proteomes" id="UP000219559"/>
    </source>
</evidence>
<feature type="transmembrane region" description="Helical" evidence="1">
    <location>
        <begin position="7"/>
        <end position="26"/>
    </location>
</feature>
<dbReference type="InterPro" id="IPR050768">
    <property type="entry name" value="UPF0353/GerABKA_families"/>
</dbReference>
<feature type="transmembrane region" description="Helical" evidence="1">
    <location>
        <begin position="63"/>
        <end position="87"/>
    </location>
</feature>
<dbReference type="Gene3D" id="3.40.50.410">
    <property type="entry name" value="von Willebrand factor, type A domain"/>
    <property type="match status" value="1"/>
</dbReference>
<dbReference type="AlphaFoldDB" id="A0A2A4G2G0"/>
<dbReference type="InterPro" id="IPR036465">
    <property type="entry name" value="vWFA_dom_sf"/>
</dbReference>